<name>A0A8H3PK02_9LECA</name>
<feature type="compositionally biased region" description="Polar residues" evidence="2">
    <location>
        <begin position="68"/>
        <end position="77"/>
    </location>
</feature>
<proteinExistence type="predicted"/>
<feature type="compositionally biased region" description="Basic and acidic residues" evidence="2">
    <location>
        <begin position="337"/>
        <end position="351"/>
    </location>
</feature>
<organism evidence="3 4">
    <name type="scientific">Imshaugia aleurites</name>
    <dbReference type="NCBI Taxonomy" id="172621"/>
    <lineage>
        <taxon>Eukaryota</taxon>
        <taxon>Fungi</taxon>
        <taxon>Dikarya</taxon>
        <taxon>Ascomycota</taxon>
        <taxon>Pezizomycotina</taxon>
        <taxon>Lecanoromycetes</taxon>
        <taxon>OSLEUM clade</taxon>
        <taxon>Lecanoromycetidae</taxon>
        <taxon>Lecanorales</taxon>
        <taxon>Lecanorineae</taxon>
        <taxon>Parmeliaceae</taxon>
        <taxon>Imshaugia</taxon>
    </lineage>
</organism>
<gene>
    <name evidence="3" type="ORF">IMSHALPRED_005178</name>
</gene>
<feature type="compositionally biased region" description="Polar residues" evidence="2">
    <location>
        <begin position="312"/>
        <end position="335"/>
    </location>
</feature>
<keyword evidence="1" id="KW-0175">Coiled coil</keyword>
<feature type="coiled-coil region" evidence="1">
    <location>
        <begin position="225"/>
        <end position="273"/>
    </location>
</feature>
<evidence type="ECO:0000256" key="1">
    <source>
        <dbReference type="SAM" id="Coils"/>
    </source>
</evidence>
<feature type="region of interest" description="Disordered" evidence="2">
    <location>
        <begin position="1"/>
        <end position="38"/>
    </location>
</feature>
<comment type="caution">
    <text evidence="3">The sequence shown here is derived from an EMBL/GenBank/DDBJ whole genome shotgun (WGS) entry which is preliminary data.</text>
</comment>
<evidence type="ECO:0000313" key="3">
    <source>
        <dbReference type="EMBL" id="CAF9942858.1"/>
    </source>
</evidence>
<feature type="region of interest" description="Disordered" evidence="2">
    <location>
        <begin position="275"/>
        <end position="351"/>
    </location>
</feature>
<feature type="region of interest" description="Disordered" evidence="2">
    <location>
        <begin position="68"/>
        <end position="87"/>
    </location>
</feature>
<evidence type="ECO:0000313" key="4">
    <source>
        <dbReference type="Proteomes" id="UP000664534"/>
    </source>
</evidence>
<feature type="compositionally biased region" description="Basic and acidic residues" evidence="2">
    <location>
        <begin position="291"/>
        <end position="302"/>
    </location>
</feature>
<dbReference type="AlphaFoldDB" id="A0A8H3PK02"/>
<feature type="compositionally biased region" description="Polar residues" evidence="2">
    <location>
        <begin position="22"/>
        <end position="38"/>
    </location>
</feature>
<evidence type="ECO:0000256" key="2">
    <source>
        <dbReference type="SAM" id="MobiDB-lite"/>
    </source>
</evidence>
<dbReference type="Proteomes" id="UP000664534">
    <property type="component" value="Unassembled WGS sequence"/>
</dbReference>
<keyword evidence="4" id="KW-1185">Reference proteome</keyword>
<reference evidence="3" key="1">
    <citation type="submission" date="2021-03" db="EMBL/GenBank/DDBJ databases">
        <authorList>
            <person name="Tagirdzhanova G."/>
        </authorList>
    </citation>
    <scope>NUCLEOTIDE SEQUENCE</scope>
</reference>
<feature type="compositionally biased region" description="Basic and acidic residues" evidence="2">
    <location>
        <begin position="96"/>
        <end position="129"/>
    </location>
</feature>
<dbReference type="EMBL" id="CAJPDT010000278">
    <property type="protein sequence ID" value="CAF9942858.1"/>
    <property type="molecule type" value="Genomic_DNA"/>
</dbReference>
<protein>
    <submittedName>
        <fullName evidence="3">Uncharacterized protein</fullName>
    </submittedName>
</protein>
<feature type="region of interest" description="Disordered" evidence="2">
    <location>
        <begin position="94"/>
        <end position="139"/>
    </location>
</feature>
<accession>A0A8H3PK02</accession>
<sequence>MAGEDISSFRPRKGLQGEIASTFPSSSKFASTPSGGVSALSTSLGVRFPSIGIQPGFSRTADLAGAVDTQSSTQTMMGESGVSRPNFNIAIPKSLAENRRVKRDSNPIDSDREEIEKSSHQKQLQEARSGKQVSRTRRRFIIEPGNDQKEIILAAELKAGEREGIYISIRNPQDFLDSATDDPDAWCDVIRTMTASIIAHKEQTSIAMEDLMAEKASTIDLRYKLKESERQHSQNQDDVIRLREARTTYRTRYENLVEENAQLNTEIQSLKDQLLNAAPPGDDFDNSDPNDSDRDNGPLRRRPDSHRRATALSGSRFTTPITGATNSGIRKSNNKYPDVKDFFGNDTDRYL</sequence>